<proteinExistence type="predicted"/>
<dbReference type="AlphaFoldDB" id="A0A3R9X6X0"/>
<keyword evidence="3" id="KW-1185">Reference proteome</keyword>
<gene>
    <name evidence="2" type="ORF">HMF7854_05075</name>
</gene>
<dbReference type="RefSeq" id="WP_126718096.1">
    <property type="nucleotide sequence ID" value="NZ_RWJF01000001.1"/>
</dbReference>
<protein>
    <submittedName>
        <fullName evidence="2">PepSY domain-containing protein</fullName>
    </submittedName>
</protein>
<comment type="caution">
    <text evidence="2">The sequence shown here is derived from an EMBL/GenBank/DDBJ whole genome shotgun (WGS) entry which is preliminary data.</text>
</comment>
<keyword evidence="1" id="KW-1133">Transmembrane helix</keyword>
<dbReference type="Pfam" id="PF03929">
    <property type="entry name" value="PepSY_TM"/>
    <property type="match status" value="1"/>
</dbReference>
<evidence type="ECO:0000256" key="1">
    <source>
        <dbReference type="SAM" id="Phobius"/>
    </source>
</evidence>
<accession>A0A3R9X6X0</accession>
<keyword evidence="1" id="KW-0812">Transmembrane</keyword>
<name>A0A3R9X6X0_9SPHN</name>
<dbReference type="EMBL" id="RWJF01000001">
    <property type="protein sequence ID" value="RST30265.1"/>
    <property type="molecule type" value="Genomic_DNA"/>
</dbReference>
<dbReference type="Proteomes" id="UP000274661">
    <property type="component" value="Unassembled WGS sequence"/>
</dbReference>
<evidence type="ECO:0000313" key="2">
    <source>
        <dbReference type="EMBL" id="RST30265.1"/>
    </source>
</evidence>
<feature type="transmembrane region" description="Helical" evidence="1">
    <location>
        <begin position="17"/>
        <end position="40"/>
    </location>
</feature>
<dbReference type="PANTHER" id="PTHR34219:SF5">
    <property type="entry name" value="BLR4505 PROTEIN"/>
    <property type="match status" value="1"/>
</dbReference>
<feature type="transmembrane region" description="Helical" evidence="1">
    <location>
        <begin position="207"/>
        <end position="227"/>
    </location>
</feature>
<dbReference type="OrthoDB" id="7626573at2"/>
<dbReference type="PANTHER" id="PTHR34219">
    <property type="entry name" value="IRON-REGULATED INNER MEMBRANE PROTEIN-RELATED"/>
    <property type="match status" value="1"/>
</dbReference>
<sequence>MTTAAEPRSLWILLHRWFGLGAMLFLALAALTGCILVFAAPLDRALNADLTIRRSSAPALPPLVAVERFAAGRPAMQLLGFPLRQPVARTVAVDVGPLPGAAPLGFDQIFLDPADGSLVGTRLKGPAWDRRGFVAGLAEFHYDLLAGKWGRWLMGVLALGWLLTNFVGVWLTWPAKAPYWSKWKRMWKASPSSSLPRFLLDLHRASGLWLLAGLSILALTSVCMNFFSEAYEPTVTRLSPLRYDLFDRDAPFPDGARPTLRFTDALRLVERQAAADRQPWIPATMVYRPDWNFYGVTFTRDGTLDYRALGPVYLYVDARSGALRHRVDPYIDSLGLKLIRVLYPLHSGQVAGWPTELLIFVLGLSTIEMSITGFYIWLKKRRSRRAQAAATRRRLAAAAA</sequence>
<evidence type="ECO:0000313" key="3">
    <source>
        <dbReference type="Proteomes" id="UP000274661"/>
    </source>
</evidence>
<dbReference type="InterPro" id="IPR005625">
    <property type="entry name" value="PepSY-ass_TM"/>
</dbReference>
<reference evidence="2 3" key="1">
    <citation type="submission" date="2018-12" db="EMBL/GenBank/DDBJ databases">
        <title>Sphingomonas sp. HMF7854 Genome sequencing and assembly.</title>
        <authorList>
            <person name="Cha I."/>
            <person name="Kang H."/>
            <person name="Kim H."/>
            <person name="Kang J."/>
            <person name="Joh K."/>
        </authorList>
    </citation>
    <scope>NUCLEOTIDE SEQUENCE [LARGE SCALE GENOMIC DNA]</scope>
    <source>
        <strain evidence="2 3">HMF7854</strain>
    </source>
</reference>
<keyword evidence="1" id="KW-0472">Membrane</keyword>
<feature type="transmembrane region" description="Helical" evidence="1">
    <location>
        <begin position="152"/>
        <end position="173"/>
    </location>
</feature>
<organism evidence="2 3">
    <name type="scientific">Sphingomonas ginkgonis</name>
    <dbReference type="NCBI Taxonomy" id="2315330"/>
    <lineage>
        <taxon>Bacteria</taxon>
        <taxon>Pseudomonadati</taxon>
        <taxon>Pseudomonadota</taxon>
        <taxon>Alphaproteobacteria</taxon>
        <taxon>Sphingomonadales</taxon>
        <taxon>Sphingomonadaceae</taxon>
        <taxon>Sphingomonas</taxon>
    </lineage>
</organism>
<feature type="transmembrane region" description="Helical" evidence="1">
    <location>
        <begin position="357"/>
        <end position="378"/>
    </location>
</feature>